<feature type="compositionally biased region" description="Basic residues" evidence="1">
    <location>
        <begin position="977"/>
        <end position="988"/>
    </location>
</feature>
<evidence type="ECO:0000313" key="2">
    <source>
        <dbReference type="EMBL" id="GCA63029.1"/>
    </source>
</evidence>
<gene>
    <name evidence="2" type="ORF">KIPB_007418</name>
</gene>
<feature type="region of interest" description="Disordered" evidence="1">
    <location>
        <begin position="480"/>
        <end position="532"/>
    </location>
</feature>
<feature type="region of interest" description="Disordered" evidence="1">
    <location>
        <begin position="1"/>
        <end position="27"/>
    </location>
</feature>
<feature type="compositionally biased region" description="Basic and acidic residues" evidence="1">
    <location>
        <begin position="890"/>
        <end position="928"/>
    </location>
</feature>
<feature type="compositionally biased region" description="Low complexity" evidence="1">
    <location>
        <begin position="734"/>
        <end position="744"/>
    </location>
</feature>
<evidence type="ECO:0000313" key="3">
    <source>
        <dbReference type="Proteomes" id="UP000265618"/>
    </source>
</evidence>
<sequence>MGLILFINHSNPPLPPSSSSPQPVQPSTLLPEYTQLMRGPNPLTARSRHLNELTGEVQAERALIADREREREAAVPAEGVPSADGPVEAPHPVQVASHPHAPIPQFDTTIAPVNAMYQVCQALERRRVSHRPRQDRERERERERLKRREAEARERASSMSPGRHPSSAHAPFPRMPGSPVAKPMPSEGQDVARPSARRMSALERQARDLSQQQGRADRRGPVPRMSIAITEGGCILSESEGDDSLEEGGVLATVTPVAPAKPLHHDPRMTPETSALQDSTIRARMVQAGTLHHYTGGAEDARDHRRSLLAHGRYDRDIGNPRPFRLDRTEGKDWDSVTVRNVEPGVMSPLQTQGEVPKAAQGSVSVKAGQIARGTRYERPKPPGARPSLALGTSPVATPSQTPKEVAKQSPSASSPGSGSNGSASAPASSPGWGLGGGTPLGVKPPASPLSTISSMSPLAHKISVVSGKVEGEGLVGIGASMGRPSPPHITIPHVEDIPLSSLESLSSSTSDSESESECLPPTPPSGLLAGIGIYEAGHTPSAVDISDEGSFSQALNIAGASQVSQSSFVSPSPPPVKPSVMAASRRAARRVPPRLSSQCQPSNTSGLDPMAASLTCSDILSPDEASPSPPPVSAWQYRTDETSSESEALFLRVQSPEEESTSDLSVSMARAYSGSSSSEYQSEGSRGFVSDSSPSIDQRETLPSTPRRYLDRVLLQRMQELGQGGYDPDDGSDLWSPSSSSESTNAVPTPVMRPKKRERQRPKASKAVKRRVPTKAKPVRMAPIRLMDEVVDISDSESESEESGSHSFTSLLDASSESTEPEVRALAARDEARYEREARMRRIREGAEQRTMQSLYPPAPSKGHKRVHSKVVSKPVSARDVSALVPGSRAREKGRSDSKERLSKWRQEANRRQKREEDRRRERERPSKPHSSRATERPAPSRAVSSDKGSKVKRRAAKREREEKEREGAAAVVSVAKRRDKAQKRARREVDESTPRGKGSASRERVPPPAKRVKGRASHGHQAKAPASSRDRRDTHKAPKRPSSKETEKTRKAPRTQKVESRSEGTRRDRERERDRDRKRSGKGASQRPRSDGGDRDPKGRSSGDKGDKGARSRGHKGHRS</sequence>
<feature type="region of interest" description="Disordered" evidence="1">
    <location>
        <begin position="563"/>
        <end position="1122"/>
    </location>
</feature>
<feature type="region of interest" description="Disordered" evidence="1">
    <location>
        <begin position="127"/>
        <end position="223"/>
    </location>
</feature>
<feature type="compositionally biased region" description="Basic and acidic residues" evidence="1">
    <location>
        <begin position="1030"/>
        <end position="1079"/>
    </location>
</feature>
<evidence type="ECO:0000256" key="1">
    <source>
        <dbReference type="SAM" id="MobiDB-lite"/>
    </source>
</evidence>
<feature type="compositionally biased region" description="Acidic residues" evidence="1">
    <location>
        <begin position="790"/>
        <end position="803"/>
    </location>
</feature>
<protein>
    <submittedName>
        <fullName evidence="2">Uncharacterized protein</fullName>
    </submittedName>
</protein>
<feature type="compositionally biased region" description="Polar residues" evidence="1">
    <location>
        <begin position="691"/>
        <end position="705"/>
    </location>
</feature>
<reference evidence="2 3" key="1">
    <citation type="journal article" date="2018" name="PLoS ONE">
        <title>The draft genome of Kipferlia bialata reveals reductive genome evolution in fornicate parasites.</title>
        <authorList>
            <person name="Tanifuji G."/>
            <person name="Takabayashi S."/>
            <person name="Kume K."/>
            <person name="Takagi M."/>
            <person name="Nakayama T."/>
            <person name="Kamikawa R."/>
            <person name="Inagaki Y."/>
            <person name="Hashimoto T."/>
        </authorList>
    </citation>
    <scope>NUCLEOTIDE SEQUENCE [LARGE SCALE GENOMIC DNA]</scope>
    <source>
        <strain evidence="2">NY0173</strain>
    </source>
</reference>
<accession>A0A391NX37</accession>
<feature type="compositionally biased region" description="Basic residues" evidence="1">
    <location>
        <begin position="1113"/>
        <end position="1122"/>
    </location>
</feature>
<dbReference type="Proteomes" id="UP000265618">
    <property type="component" value="Unassembled WGS sequence"/>
</dbReference>
<feature type="compositionally biased region" description="Basic and acidic residues" evidence="1">
    <location>
        <begin position="822"/>
        <end position="849"/>
    </location>
</feature>
<dbReference type="AlphaFoldDB" id="A0A391NX37"/>
<feature type="compositionally biased region" description="Low complexity" evidence="1">
    <location>
        <begin position="500"/>
        <end position="512"/>
    </location>
</feature>
<feature type="region of interest" description="Disordered" evidence="1">
    <location>
        <begin position="345"/>
        <end position="454"/>
    </location>
</feature>
<comment type="caution">
    <text evidence="2">The sequence shown here is derived from an EMBL/GenBank/DDBJ whole genome shotgun (WGS) entry which is preliminary data.</text>
</comment>
<feature type="compositionally biased region" description="Low complexity" evidence="1">
    <location>
        <begin position="410"/>
        <end position="432"/>
    </location>
</feature>
<feature type="compositionally biased region" description="Basic residues" evidence="1">
    <location>
        <begin position="863"/>
        <end position="872"/>
    </location>
</feature>
<feature type="compositionally biased region" description="Basic residues" evidence="1">
    <location>
        <begin position="754"/>
        <end position="779"/>
    </location>
</feature>
<feature type="compositionally biased region" description="Basic and acidic residues" evidence="1">
    <location>
        <begin position="960"/>
        <end position="969"/>
    </location>
</feature>
<name>A0A391NX37_9EUKA</name>
<feature type="compositionally biased region" description="Basic and acidic residues" evidence="1">
    <location>
        <begin position="1090"/>
        <end position="1112"/>
    </location>
</feature>
<organism evidence="2 3">
    <name type="scientific">Kipferlia bialata</name>
    <dbReference type="NCBI Taxonomy" id="797122"/>
    <lineage>
        <taxon>Eukaryota</taxon>
        <taxon>Metamonada</taxon>
        <taxon>Carpediemonas-like organisms</taxon>
        <taxon>Kipferlia</taxon>
    </lineage>
</organism>
<dbReference type="EMBL" id="BDIP01002087">
    <property type="protein sequence ID" value="GCA63029.1"/>
    <property type="molecule type" value="Genomic_DNA"/>
</dbReference>
<proteinExistence type="predicted"/>
<feature type="region of interest" description="Disordered" evidence="1">
    <location>
        <begin position="66"/>
        <end position="106"/>
    </location>
</feature>
<feature type="compositionally biased region" description="Basic and acidic residues" evidence="1">
    <location>
        <begin position="132"/>
        <end position="156"/>
    </location>
</feature>
<feature type="compositionally biased region" description="Basic residues" evidence="1">
    <location>
        <begin position="1012"/>
        <end position="1023"/>
    </location>
</feature>
<keyword evidence="3" id="KW-1185">Reference proteome</keyword>
<feature type="compositionally biased region" description="Basic and acidic residues" evidence="1">
    <location>
        <begin position="989"/>
        <end position="1007"/>
    </location>
</feature>
<feature type="compositionally biased region" description="Low complexity" evidence="1">
    <location>
        <begin position="666"/>
        <end position="687"/>
    </location>
</feature>